<protein>
    <submittedName>
        <fullName evidence="1">Uncharacterized protein</fullName>
    </submittedName>
</protein>
<name>A0A6C0BSV3_9ZZZZ</name>
<sequence length="214" mass="26042">MKLVYLYDLFYKYIYDEKDKITNIKIDPIEDYLNKYKIKLENLEIKEHDNQSLNKLRNNILYETTPYGNILMFYDNEYKKFNYYSNKILPYNYLETACRRYVINFNCKMLYVDINKEFNNVKNKKKNEEINNTENIKNDKKCSDNKLYLQPKSYNKPKKPKSRATIDENKSKIIDFKYCGRIIDFNFLKKDVTSIKNIKIKNISFSEFKKRSNI</sequence>
<dbReference type="AlphaFoldDB" id="A0A6C0BSV3"/>
<reference evidence="1" key="1">
    <citation type="journal article" date="2020" name="Nature">
        <title>Giant virus diversity and host interactions through global metagenomics.</title>
        <authorList>
            <person name="Schulz F."/>
            <person name="Roux S."/>
            <person name="Paez-Espino D."/>
            <person name="Jungbluth S."/>
            <person name="Walsh D.A."/>
            <person name="Denef V.J."/>
            <person name="McMahon K.D."/>
            <person name="Konstantinidis K.T."/>
            <person name="Eloe-Fadrosh E.A."/>
            <person name="Kyrpides N.C."/>
            <person name="Woyke T."/>
        </authorList>
    </citation>
    <scope>NUCLEOTIDE SEQUENCE</scope>
    <source>
        <strain evidence="1">GVMAG-M-3300018428-16</strain>
    </source>
</reference>
<evidence type="ECO:0000313" key="1">
    <source>
        <dbReference type="EMBL" id="QHS95072.1"/>
    </source>
</evidence>
<dbReference type="EMBL" id="MN739239">
    <property type="protein sequence ID" value="QHS95072.1"/>
    <property type="molecule type" value="Genomic_DNA"/>
</dbReference>
<organism evidence="1">
    <name type="scientific">viral metagenome</name>
    <dbReference type="NCBI Taxonomy" id="1070528"/>
    <lineage>
        <taxon>unclassified sequences</taxon>
        <taxon>metagenomes</taxon>
        <taxon>organismal metagenomes</taxon>
    </lineage>
</organism>
<accession>A0A6C0BSV3</accession>
<proteinExistence type="predicted"/>